<comment type="pathway">
    <text evidence="7">Cofactor biosynthesis; biotin biosynthesis; 7,8-diaminononanoate from 8-amino-7-oxononanoate (SAM route): step 1/1.</text>
</comment>
<dbReference type="RefSeq" id="WP_259313058.1">
    <property type="nucleotide sequence ID" value="NZ_CP087164.1"/>
</dbReference>
<dbReference type="CDD" id="cd00610">
    <property type="entry name" value="OAT_like"/>
    <property type="match status" value="1"/>
</dbReference>
<accession>A0A9E6Y2Z1</accession>
<dbReference type="GO" id="GO:0004015">
    <property type="term" value="F:adenosylmethionine-8-amino-7-oxononanoate transaminase activity"/>
    <property type="evidence" value="ECO:0007669"/>
    <property type="project" value="UniProtKB-UniRule"/>
</dbReference>
<dbReference type="SUPFAM" id="SSF53383">
    <property type="entry name" value="PLP-dependent transferases"/>
    <property type="match status" value="1"/>
</dbReference>
<dbReference type="Gene3D" id="3.90.1150.10">
    <property type="entry name" value="Aspartate Aminotransferase, domain 1"/>
    <property type="match status" value="1"/>
</dbReference>
<protein>
    <recommendedName>
        <fullName evidence="7">Adenosylmethionine-8-amino-7-oxononanoate aminotransferase</fullName>
        <ecNumber evidence="7">2.6.1.62</ecNumber>
    </recommendedName>
    <alternativeName>
        <fullName evidence="7">7,8-diamino-pelargonic acid aminotransferase</fullName>
        <shortName evidence="7">DAPA AT</shortName>
        <shortName evidence="7">DAPA aminotransferase</shortName>
    </alternativeName>
    <alternativeName>
        <fullName evidence="7">7,8-diaminononanoate synthase</fullName>
        <shortName evidence="7">DANS</shortName>
    </alternativeName>
    <alternativeName>
        <fullName evidence="7">Diaminopelargonic acid synthase</fullName>
    </alternativeName>
</protein>
<proteinExistence type="inferred from homology"/>
<dbReference type="InterPro" id="IPR005815">
    <property type="entry name" value="BioA"/>
</dbReference>
<sequence length="421" mass="44630">MPHVTDRPDVLDLDARHVWHPYGPMPATTAPLQVVAAEGVRLRLADGRELIDGMASWWCAVHGYRHPALDAAAHEQIDRMAHVMFGGLTHEPAVRLAQRLVELTPDPLQHVFFSDSGSVAVEVALKLCLQARPGRRRMLTVRGGYHGDTFGAMSVCDPVGGMHALFTGALTEQVFADRPPRVLDDAYADHLRVLVDRHAHELAGVIVEPVVQGAGGMWFYDPSVLRLLRELCDRHGLLLVADEIATGFGRTGTLFACEHAGVIPDVLCLGKALSGGYLTLAATLTTTDVATGLEEGTLMHGPTYMANPLACSVALASTGLIADGGWRDDVPRIERGLRAGLAPARAMPGVADVRVLGAIGVIALDAPVDVAAAQAAAVERGVWLRPFRDLVYAMPPYVMDDDDLAGVTAAMVAAAAAGAAA</sequence>
<dbReference type="NCBIfam" id="TIGR00508">
    <property type="entry name" value="bioA"/>
    <property type="match status" value="1"/>
</dbReference>
<comment type="function">
    <text evidence="7">Catalyzes the transfer of the alpha-amino group from S-adenosyl-L-methionine (SAM) to 7-keto-8-aminopelargonic acid (KAPA) to form 7,8-diaminopelargonic acid (DAPA). It is the only aminotransferase known to utilize SAM as an amino donor.</text>
</comment>
<dbReference type="KEGG" id="sbae:DSM104329_05481"/>
<keyword evidence="2 7" id="KW-0032">Aminotransferase</keyword>
<evidence type="ECO:0000256" key="5">
    <source>
        <dbReference type="ARBA" id="ARBA00022756"/>
    </source>
</evidence>
<keyword evidence="7" id="KW-0963">Cytoplasm</keyword>
<evidence type="ECO:0000256" key="4">
    <source>
        <dbReference type="ARBA" id="ARBA00022691"/>
    </source>
</evidence>
<keyword evidence="6 7" id="KW-0663">Pyridoxal phosphate</keyword>
<dbReference type="Gene3D" id="3.40.640.10">
    <property type="entry name" value="Type I PLP-dependent aspartate aminotransferase-like (Major domain)"/>
    <property type="match status" value="1"/>
</dbReference>
<reference evidence="8" key="1">
    <citation type="journal article" date="2022" name="Int. J. Syst. Evol. Microbiol.">
        <title>Pseudomonas aegrilactucae sp. nov. and Pseudomonas morbosilactucae sp. nov., pathogens causing bacterial rot of lettuce in Japan.</title>
        <authorList>
            <person name="Sawada H."/>
            <person name="Fujikawa T."/>
            <person name="Satou M."/>
        </authorList>
    </citation>
    <scope>NUCLEOTIDE SEQUENCE</scope>
    <source>
        <strain evidence="8">0166_1</strain>
    </source>
</reference>
<comment type="cofactor">
    <cofactor evidence="1 7">
        <name>pyridoxal 5'-phosphate</name>
        <dbReference type="ChEBI" id="CHEBI:597326"/>
    </cofactor>
</comment>
<comment type="similarity">
    <text evidence="7">Belongs to the class-III pyridoxal-phosphate-dependent aminotransferase family. BioA subfamily.</text>
</comment>
<feature type="binding site" evidence="7">
    <location>
        <position position="385"/>
    </location>
    <ligand>
        <name>substrate</name>
    </ligand>
</feature>
<dbReference type="InterPro" id="IPR005814">
    <property type="entry name" value="Aminotrans_3"/>
</dbReference>
<evidence type="ECO:0000313" key="8">
    <source>
        <dbReference type="EMBL" id="UGS39049.1"/>
    </source>
</evidence>
<feature type="binding site" evidence="7">
    <location>
        <begin position="117"/>
        <end position="118"/>
    </location>
    <ligand>
        <name>pyridoxal 5'-phosphate</name>
        <dbReference type="ChEBI" id="CHEBI:597326"/>
    </ligand>
</feature>
<keyword evidence="9" id="KW-1185">Reference proteome</keyword>
<dbReference type="Pfam" id="PF00202">
    <property type="entry name" value="Aminotran_3"/>
    <property type="match status" value="1"/>
</dbReference>
<feature type="site" description="Participates in the substrate recognition with KAPA and in a stacking interaction with the adenine ring of SAM" evidence="7">
    <location>
        <position position="22"/>
    </location>
</feature>
<name>A0A9E6Y2Z1_9ACTN</name>
<keyword evidence="4 7" id="KW-0949">S-adenosyl-L-methionine</keyword>
<dbReference type="NCBIfam" id="NF004624">
    <property type="entry name" value="PRK05964.1"/>
    <property type="match status" value="1"/>
</dbReference>
<feature type="binding site" evidence="7">
    <location>
        <position position="57"/>
    </location>
    <ligand>
        <name>substrate</name>
    </ligand>
</feature>
<organism evidence="8 9">
    <name type="scientific">Capillimicrobium parvum</name>
    <dbReference type="NCBI Taxonomy" id="2884022"/>
    <lineage>
        <taxon>Bacteria</taxon>
        <taxon>Bacillati</taxon>
        <taxon>Actinomycetota</taxon>
        <taxon>Thermoleophilia</taxon>
        <taxon>Solirubrobacterales</taxon>
        <taxon>Capillimicrobiaceae</taxon>
        <taxon>Capillimicrobium</taxon>
    </lineage>
</organism>
<comment type="subunit">
    <text evidence="7">Homodimer.</text>
</comment>
<evidence type="ECO:0000256" key="2">
    <source>
        <dbReference type="ARBA" id="ARBA00022576"/>
    </source>
</evidence>
<evidence type="ECO:0000256" key="3">
    <source>
        <dbReference type="ARBA" id="ARBA00022679"/>
    </source>
</evidence>
<keyword evidence="5 7" id="KW-0093">Biotin biosynthesis</keyword>
<evidence type="ECO:0000256" key="1">
    <source>
        <dbReference type="ARBA" id="ARBA00001933"/>
    </source>
</evidence>
<feature type="binding site" evidence="7">
    <location>
        <position position="271"/>
    </location>
    <ligand>
        <name>substrate</name>
    </ligand>
</feature>
<dbReference type="InterPro" id="IPR049704">
    <property type="entry name" value="Aminotrans_3_PPA_site"/>
</dbReference>
<feature type="binding site" evidence="7">
    <location>
        <position position="242"/>
    </location>
    <ligand>
        <name>pyridoxal 5'-phosphate</name>
        <dbReference type="ChEBI" id="CHEBI:597326"/>
    </ligand>
</feature>
<comment type="subcellular location">
    <subcellularLocation>
        <location evidence="7">Cytoplasm</location>
    </subcellularLocation>
</comment>
<feature type="binding site" evidence="7">
    <location>
        <begin position="302"/>
        <end position="303"/>
    </location>
    <ligand>
        <name>pyridoxal 5'-phosphate</name>
        <dbReference type="ChEBI" id="CHEBI:597326"/>
    </ligand>
</feature>
<feature type="binding site" evidence="7">
    <location>
        <position position="145"/>
    </location>
    <ligand>
        <name>substrate</name>
    </ligand>
</feature>
<dbReference type="GO" id="GO:0009102">
    <property type="term" value="P:biotin biosynthetic process"/>
    <property type="evidence" value="ECO:0007669"/>
    <property type="project" value="UniProtKB-UniRule"/>
</dbReference>
<dbReference type="InterPro" id="IPR015421">
    <property type="entry name" value="PyrdxlP-dep_Trfase_major"/>
</dbReference>
<dbReference type="PANTHER" id="PTHR42684:SF17">
    <property type="entry name" value="ADENOSYLMETHIONINE-8-AMINO-7-OXONONANOATE AMINOTRANSFERASE"/>
    <property type="match status" value="1"/>
</dbReference>
<dbReference type="FunFam" id="3.40.640.10:FF:000004">
    <property type="entry name" value="Acetylornithine aminotransferase"/>
    <property type="match status" value="1"/>
</dbReference>
<dbReference type="EC" id="2.6.1.62" evidence="7"/>
<dbReference type="HAMAP" id="MF_00834">
    <property type="entry name" value="BioA"/>
    <property type="match status" value="1"/>
</dbReference>
<evidence type="ECO:0000256" key="6">
    <source>
        <dbReference type="ARBA" id="ARBA00022898"/>
    </source>
</evidence>
<dbReference type="InterPro" id="IPR015422">
    <property type="entry name" value="PyrdxlP-dep_Trfase_small"/>
</dbReference>
<dbReference type="GO" id="GO:0005737">
    <property type="term" value="C:cytoplasm"/>
    <property type="evidence" value="ECO:0007669"/>
    <property type="project" value="UniProtKB-SubCell"/>
</dbReference>
<keyword evidence="3 7" id="KW-0808">Transferase</keyword>
<dbReference type="GO" id="GO:0030170">
    <property type="term" value="F:pyridoxal phosphate binding"/>
    <property type="evidence" value="ECO:0007669"/>
    <property type="project" value="UniProtKB-UniRule"/>
</dbReference>
<evidence type="ECO:0000313" key="9">
    <source>
        <dbReference type="Proteomes" id="UP001162834"/>
    </source>
</evidence>
<gene>
    <name evidence="7 8" type="primary">bioA</name>
    <name evidence="8" type="ORF">DSM104329_05481</name>
</gene>
<dbReference type="PROSITE" id="PS00600">
    <property type="entry name" value="AA_TRANSFER_CLASS_3"/>
    <property type="match status" value="1"/>
</dbReference>
<feature type="binding site" evidence="7">
    <location>
        <position position="301"/>
    </location>
    <ligand>
        <name>substrate</name>
    </ligand>
</feature>
<dbReference type="AlphaFoldDB" id="A0A9E6Y2Z1"/>
<feature type="modified residue" description="N6-(pyridoxal phosphate)lysine" evidence="7">
    <location>
        <position position="271"/>
    </location>
</feature>
<dbReference type="Proteomes" id="UP001162834">
    <property type="component" value="Chromosome"/>
</dbReference>
<comment type="catalytic activity">
    <reaction evidence="7">
        <text>(8S)-8-amino-7-oxononanoate + S-adenosyl-L-methionine = S-adenosyl-4-methylsulfanyl-2-oxobutanoate + (7R,8S)-7,8-diammoniononanoate</text>
        <dbReference type="Rhea" id="RHEA:16861"/>
        <dbReference type="ChEBI" id="CHEBI:16490"/>
        <dbReference type="ChEBI" id="CHEBI:59789"/>
        <dbReference type="ChEBI" id="CHEBI:149468"/>
        <dbReference type="ChEBI" id="CHEBI:149469"/>
        <dbReference type="EC" id="2.6.1.62"/>
    </reaction>
</comment>
<dbReference type="PANTHER" id="PTHR42684">
    <property type="entry name" value="ADENOSYLMETHIONINE-8-AMINO-7-OXONONANOATE AMINOTRANSFERASE"/>
    <property type="match status" value="1"/>
</dbReference>
<evidence type="ECO:0000256" key="7">
    <source>
        <dbReference type="HAMAP-Rule" id="MF_00834"/>
    </source>
</evidence>
<dbReference type="EMBL" id="CP087164">
    <property type="protein sequence ID" value="UGS39049.1"/>
    <property type="molecule type" value="Genomic_DNA"/>
</dbReference>
<dbReference type="InterPro" id="IPR015424">
    <property type="entry name" value="PyrdxlP-dep_Trfase"/>
</dbReference>